<dbReference type="EC" id="2.5.1.15" evidence="5"/>
<dbReference type="InterPro" id="IPR011005">
    <property type="entry name" value="Dihydropteroate_synth-like_sf"/>
</dbReference>
<dbReference type="Pfam" id="PF00809">
    <property type="entry name" value="Pterin_bind"/>
    <property type="match status" value="1"/>
</dbReference>
<dbReference type="PROSITE" id="PS00793">
    <property type="entry name" value="DHPS_2"/>
    <property type="match status" value="1"/>
</dbReference>
<evidence type="ECO:0000259" key="12">
    <source>
        <dbReference type="PROSITE" id="PS50972"/>
    </source>
</evidence>
<evidence type="ECO:0000256" key="5">
    <source>
        <dbReference type="ARBA" id="ARBA00012458"/>
    </source>
</evidence>
<dbReference type="GO" id="GO:0004156">
    <property type="term" value="F:dihydropteroate synthase activity"/>
    <property type="evidence" value="ECO:0007669"/>
    <property type="project" value="UniProtKB-EC"/>
</dbReference>
<evidence type="ECO:0000256" key="4">
    <source>
        <dbReference type="ARBA" id="ARBA00009503"/>
    </source>
</evidence>
<evidence type="ECO:0000313" key="14">
    <source>
        <dbReference type="Proteomes" id="UP000221734"/>
    </source>
</evidence>
<organism evidence="13 14">
    <name type="scientific">Kuenenia stuttgartiensis</name>
    <dbReference type="NCBI Taxonomy" id="174633"/>
    <lineage>
        <taxon>Bacteria</taxon>
        <taxon>Pseudomonadati</taxon>
        <taxon>Planctomycetota</taxon>
        <taxon>Candidatus Brocadiia</taxon>
        <taxon>Candidatus Brocadiales</taxon>
        <taxon>Candidatus Brocadiaceae</taxon>
        <taxon>Candidatus Kuenenia</taxon>
    </lineage>
</organism>
<dbReference type="InterPro" id="IPR000489">
    <property type="entry name" value="Pterin-binding_dom"/>
</dbReference>
<dbReference type="RefSeq" id="WP_197705361.1">
    <property type="nucleotide sequence ID" value="NZ_LT934425.1"/>
</dbReference>
<dbReference type="GO" id="GO:0046654">
    <property type="term" value="P:tetrahydrofolate biosynthetic process"/>
    <property type="evidence" value="ECO:0007669"/>
    <property type="project" value="TreeGrafter"/>
</dbReference>
<name>A0A2C9CDC4_KUEST</name>
<evidence type="ECO:0000256" key="6">
    <source>
        <dbReference type="ARBA" id="ARBA00016919"/>
    </source>
</evidence>
<gene>
    <name evidence="13" type="primary">folP</name>
    <name evidence="13" type="ORF">KSMBR1_1198</name>
</gene>
<dbReference type="SUPFAM" id="SSF51717">
    <property type="entry name" value="Dihydropteroate synthetase-like"/>
    <property type="match status" value="1"/>
</dbReference>
<protein>
    <recommendedName>
        <fullName evidence="6">Dihydropteroate synthase</fullName>
        <ecNumber evidence="5">2.5.1.15</ecNumber>
    </recommendedName>
    <alternativeName>
        <fullName evidence="11">Dihydropteroate pyrophosphorylase</fullName>
    </alternativeName>
</protein>
<evidence type="ECO:0000256" key="10">
    <source>
        <dbReference type="ARBA" id="ARBA00022909"/>
    </source>
</evidence>
<keyword evidence="10" id="KW-0289">Folate biosynthesis</keyword>
<evidence type="ECO:0000256" key="7">
    <source>
        <dbReference type="ARBA" id="ARBA00022679"/>
    </source>
</evidence>
<dbReference type="AlphaFoldDB" id="A0A2C9CDC4"/>
<dbReference type="PANTHER" id="PTHR20941:SF1">
    <property type="entry name" value="FOLIC ACID SYNTHESIS PROTEIN FOL1"/>
    <property type="match status" value="1"/>
</dbReference>
<dbReference type="GO" id="GO:0046656">
    <property type="term" value="P:folic acid biosynthetic process"/>
    <property type="evidence" value="ECO:0007669"/>
    <property type="project" value="UniProtKB-KW"/>
</dbReference>
<evidence type="ECO:0000256" key="9">
    <source>
        <dbReference type="ARBA" id="ARBA00022842"/>
    </source>
</evidence>
<dbReference type="InterPro" id="IPR045031">
    <property type="entry name" value="DHP_synth-like"/>
</dbReference>
<evidence type="ECO:0000256" key="8">
    <source>
        <dbReference type="ARBA" id="ARBA00022723"/>
    </source>
</evidence>
<dbReference type="GO" id="GO:0046872">
    <property type="term" value="F:metal ion binding"/>
    <property type="evidence" value="ECO:0007669"/>
    <property type="project" value="UniProtKB-KW"/>
</dbReference>
<comment type="catalytic activity">
    <reaction evidence="1">
        <text>(7,8-dihydropterin-6-yl)methyl diphosphate + 4-aminobenzoate = 7,8-dihydropteroate + diphosphate</text>
        <dbReference type="Rhea" id="RHEA:19949"/>
        <dbReference type="ChEBI" id="CHEBI:17836"/>
        <dbReference type="ChEBI" id="CHEBI:17839"/>
        <dbReference type="ChEBI" id="CHEBI:33019"/>
        <dbReference type="ChEBI" id="CHEBI:72950"/>
        <dbReference type="EC" id="2.5.1.15"/>
    </reaction>
</comment>
<comment type="similarity">
    <text evidence="4">Belongs to the DHPS family.</text>
</comment>
<evidence type="ECO:0000256" key="11">
    <source>
        <dbReference type="ARBA" id="ARBA00030193"/>
    </source>
</evidence>
<dbReference type="PANTHER" id="PTHR20941">
    <property type="entry name" value="FOLATE SYNTHESIS PROTEINS"/>
    <property type="match status" value="1"/>
</dbReference>
<comment type="pathway">
    <text evidence="3">Cofactor biosynthesis; tetrahydrofolate biosynthesis; 7,8-dihydrofolate from 2-amino-4-hydroxy-6-hydroxymethyl-7,8-dihydropteridine diphosphate and 4-aminobenzoate: step 1/2.</text>
</comment>
<dbReference type="EMBL" id="LT934425">
    <property type="protein sequence ID" value="SOH03700.1"/>
    <property type="molecule type" value="Genomic_DNA"/>
</dbReference>
<evidence type="ECO:0000313" key="13">
    <source>
        <dbReference type="EMBL" id="SOH03700.1"/>
    </source>
</evidence>
<evidence type="ECO:0000256" key="2">
    <source>
        <dbReference type="ARBA" id="ARBA00001946"/>
    </source>
</evidence>
<proteinExistence type="inferred from homology"/>
<dbReference type="PROSITE" id="PS50972">
    <property type="entry name" value="PTERIN_BINDING"/>
    <property type="match status" value="1"/>
</dbReference>
<dbReference type="Gene3D" id="3.20.20.20">
    <property type="entry name" value="Dihydropteroate synthase-like"/>
    <property type="match status" value="1"/>
</dbReference>
<dbReference type="CDD" id="cd00739">
    <property type="entry name" value="DHPS"/>
    <property type="match status" value="1"/>
</dbReference>
<dbReference type="InterPro" id="IPR006390">
    <property type="entry name" value="DHP_synth_dom"/>
</dbReference>
<dbReference type="FunFam" id="3.20.20.20:FF:000006">
    <property type="entry name" value="Dihydropteroate synthase"/>
    <property type="match status" value="1"/>
</dbReference>
<reference evidence="14" key="1">
    <citation type="submission" date="2017-10" db="EMBL/GenBank/DDBJ databases">
        <authorList>
            <person name="Frank J."/>
        </authorList>
    </citation>
    <scope>NUCLEOTIDE SEQUENCE [LARGE SCALE GENOMIC DNA]</scope>
</reference>
<dbReference type="Proteomes" id="UP000221734">
    <property type="component" value="Chromosome Kuenenia_stuttgartiensis_MBR1"/>
</dbReference>
<evidence type="ECO:0000256" key="3">
    <source>
        <dbReference type="ARBA" id="ARBA00004763"/>
    </source>
</evidence>
<keyword evidence="14" id="KW-1185">Reference proteome</keyword>
<evidence type="ECO:0000256" key="1">
    <source>
        <dbReference type="ARBA" id="ARBA00000012"/>
    </source>
</evidence>
<dbReference type="NCBIfam" id="TIGR01496">
    <property type="entry name" value="DHPS"/>
    <property type="match status" value="1"/>
</dbReference>
<dbReference type="GO" id="GO:0005829">
    <property type="term" value="C:cytosol"/>
    <property type="evidence" value="ECO:0007669"/>
    <property type="project" value="TreeGrafter"/>
</dbReference>
<keyword evidence="8" id="KW-0479">Metal-binding</keyword>
<keyword evidence="9" id="KW-0460">Magnesium</keyword>
<accession>A0A2C9CDC4</accession>
<dbReference type="KEGG" id="kst:KSMBR1_1198"/>
<comment type="cofactor">
    <cofactor evidence="2">
        <name>Mg(2+)</name>
        <dbReference type="ChEBI" id="CHEBI:18420"/>
    </cofactor>
</comment>
<keyword evidence="7 13" id="KW-0808">Transferase</keyword>
<sequence length="313" mass="34062">MVPYAVGSRQSAVGSRQIADWGLGTGDWGLRIVFVYFEIDYPRGKLCLGGKTHIMGVLNITPDSFYDGNKHFVPEEAIDHAHKMIEEGADIIDVGGESTRPGASPISEEEELKRVIPLIKILSKEINKPISIDTYKAVVAKRAIEEGASMVNDIGGLIDDENMSKVIAGARVPVVIMHKKGSPLTMQKNPICKDLFPEIMSCLKRSISTAMEAGIEKSKIILDPGIGFGKTMQQNLEILKKLYEFKGMGYPLLIGTSRKNFIGALLNVSAQERLYGTLATLAVSIMNGANIIRVHDVKAAVHVATICDAIRNA</sequence>
<feature type="domain" description="Pterin-binding" evidence="12">
    <location>
        <begin position="52"/>
        <end position="305"/>
    </location>
</feature>